<dbReference type="InterPro" id="IPR051499">
    <property type="entry name" value="Phosducin-like_reg"/>
</dbReference>
<organism evidence="4 5">
    <name type="scientific">Allomyces macrogynus (strain ATCC 38327)</name>
    <name type="common">Allomyces javanicus var. macrogynus</name>
    <dbReference type="NCBI Taxonomy" id="578462"/>
    <lineage>
        <taxon>Eukaryota</taxon>
        <taxon>Fungi</taxon>
        <taxon>Fungi incertae sedis</taxon>
        <taxon>Blastocladiomycota</taxon>
        <taxon>Blastocladiomycetes</taxon>
        <taxon>Blastocladiales</taxon>
        <taxon>Blastocladiaceae</taxon>
        <taxon>Allomyces</taxon>
    </lineage>
</organism>
<dbReference type="SUPFAM" id="SSF52833">
    <property type="entry name" value="Thioredoxin-like"/>
    <property type="match status" value="1"/>
</dbReference>
<keyword evidence="5" id="KW-1185">Reference proteome</keyword>
<dbReference type="InterPro" id="IPR001200">
    <property type="entry name" value="Phosducin"/>
</dbReference>
<dbReference type="OrthoDB" id="70588at2759"/>
<name>A0A0L0T8Y7_ALLM3</name>
<accession>A0A0L0T8Y7</accession>
<proteinExistence type="inferred from homology"/>
<dbReference type="EMBL" id="GG745369">
    <property type="protein sequence ID" value="KNE70999.1"/>
    <property type="molecule type" value="Genomic_DNA"/>
</dbReference>
<dbReference type="InterPro" id="IPR024253">
    <property type="entry name" value="Phosducin_thioredoxin-like_dom"/>
</dbReference>
<reference evidence="5" key="2">
    <citation type="submission" date="2009-11" db="EMBL/GenBank/DDBJ databases">
        <title>The Genome Sequence of Allomyces macrogynus strain ATCC 38327.</title>
        <authorList>
            <consortium name="The Broad Institute Genome Sequencing Platform"/>
            <person name="Russ C."/>
            <person name="Cuomo C."/>
            <person name="Shea T."/>
            <person name="Young S.K."/>
            <person name="Zeng Q."/>
            <person name="Koehrsen M."/>
            <person name="Haas B."/>
            <person name="Borodovsky M."/>
            <person name="Guigo R."/>
            <person name="Alvarado L."/>
            <person name="Berlin A."/>
            <person name="Borenstein D."/>
            <person name="Chen Z."/>
            <person name="Engels R."/>
            <person name="Freedman E."/>
            <person name="Gellesch M."/>
            <person name="Goldberg J."/>
            <person name="Griggs A."/>
            <person name="Gujja S."/>
            <person name="Heiman D."/>
            <person name="Hepburn T."/>
            <person name="Howarth C."/>
            <person name="Jen D."/>
            <person name="Larson L."/>
            <person name="Lewis B."/>
            <person name="Mehta T."/>
            <person name="Park D."/>
            <person name="Pearson M."/>
            <person name="Roberts A."/>
            <person name="Saif S."/>
            <person name="Shenoy N."/>
            <person name="Sisk P."/>
            <person name="Stolte C."/>
            <person name="Sykes S."/>
            <person name="Walk T."/>
            <person name="White J."/>
            <person name="Yandava C."/>
            <person name="Burger G."/>
            <person name="Gray M.W."/>
            <person name="Holland P.W.H."/>
            <person name="King N."/>
            <person name="Lang F.B.F."/>
            <person name="Roger A.J."/>
            <person name="Ruiz-Trillo I."/>
            <person name="Lander E."/>
            <person name="Nusbaum C."/>
        </authorList>
    </citation>
    <scope>NUCLEOTIDE SEQUENCE [LARGE SCALE GENOMIC DNA]</scope>
    <source>
        <strain evidence="5">ATCC 38327</strain>
    </source>
</reference>
<feature type="domain" description="Phosducin" evidence="3">
    <location>
        <begin position="96"/>
        <end position="258"/>
    </location>
</feature>
<dbReference type="InterPro" id="IPR036249">
    <property type="entry name" value="Thioredoxin-like_sf"/>
</dbReference>
<dbReference type="Gene3D" id="1.10.168.10">
    <property type="entry name" value="Phosducin, domain 2"/>
    <property type="match status" value="1"/>
</dbReference>
<sequence length="295" mass="33039">MSLTDLDERLIRAIQQNDTHTLEPRAFGEIDPDDLSDTETAIAPADFPAMPSAAHGGPQTGPKGVMADYKHQQRMERAAADQQHRDFLAKLDKQAMRGKALEDELAELELDEDDDEVLAKYRAQRMAQMQSRARPTFGVFREIGVGQFLKEVDMEHKDTPVLIHLYERYIPECARLNRHLTDLASKYGYVKFLRLVASHADKDFDHLALPTIQVYRGGDLQCNLVRVSDDMEEIGGEAFELDDCEAVLLGHGALREADQLKVAPKGGMAGAPVGVWIPHARTDRTSDDEDEDDDE</sequence>
<evidence type="ECO:0000313" key="4">
    <source>
        <dbReference type="EMBL" id="KNE70999.1"/>
    </source>
</evidence>
<dbReference type="PANTHER" id="PTHR46052:SF1">
    <property type="entry name" value="PHOSDUCIN-LIKE PROTEIN"/>
    <property type="match status" value="1"/>
</dbReference>
<dbReference type="CDD" id="cd02987">
    <property type="entry name" value="Phd_like_Phd"/>
    <property type="match status" value="1"/>
</dbReference>
<keyword evidence="2" id="KW-0597">Phosphoprotein</keyword>
<dbReference type="VEuPathDB" id="FungiDB:AMAG_20271"/>
<dbReference type="AlphaFoldDB" id="A0A0L0T8Y7"/>
<gene>
    <name evidence="4" type="ORF">AMAG_20271</name>
</gene>
<dbReference type="Proteomes" id="UP000054350">
    <property type="component" value="Unassembled WGS sequence"/>
</dbReference>
<protein>
    <recommendedName>
        <fullName evidence="3">Phosducin domain-containing protein</fullName>
    </recommendedName>
</protein>
<evidence type="ECO:0000259" key="3">
    <source>
        <dbReference type="Pfam" id="PF02114"/>
    </source>
</evidence>
<dbReference type="PANTHER" id="PTHR46052">
    <property type="entry name" value="PHOSDUCIN-LIKE PROTEIN"/>
    <property type="match status" value="1"/>
</dbReference>
<dbReference type="Gene3D" id="3.40.30.10">
    <property type="entry name" value="Glutaredoxin"/>
    <property type="match status" value="1"/>
</dbReference>
<evidence type="ECO:0000256" key="2">
    <source>
        <dbReference type="ARBA" id="ARBA00022553"/>
    </source>
</evidence>
<reference evidence="4 5" key="1">
    <citation type="submission" date="2009-11" db="EMBL/GenBank/DDBJ databases">
        <title>Annotation of Allomyces macrogynus ATCC 38327.</title>
        <authorList>
            <consortium name="The Broad Institute Genome Sequencing Platform"/>
            <person name="Russ C."/>
            <person name="Cuomo C."/>
            <person name="Burger G."/>
            <person name="Gray M.W."/>
            <person name="Holland P.W.H."/>
            <person name="King N."/>
            <person name="Lang F.B.F."/>
            <person name="Roger A.J."/>
            <person name="Ruiz-Trillo I."/>
            <person name="Young S.K."/>
            <person name="Zeng Q."/>
            <person name="Gargeya S."/>
            <person name="Fitzgerald M."/>
            <person name="Haas B."/>
            <person name="Abouelleil A."/>
            <person name="Alvarado L."/>
            <person name="Arachchi H.M."/>
            <person name="Berlin A."/>
            <person name="Chapman S.B."/>
            <person name="Gearin G."/>
            <person name="Goldberg J."/>
            <person name="Griggs A."/>
            <person name="Gujja S."/>
            <person name="Hansen M."/>
            <person name="Heiman D."/>
            <person name="Howarth C."/>
            <person name="Larimer J."/>
            <person name="Lui A."/>
            <person name="MacDonald P.J.P."/>
            <person name="McCowen C."/>
            <person name="Montmayeur A."/>
            <person name="Murphy C."/>
            <person name="Neiman D."/>
            <person name="Pearson M."/>
            <person name="Priest M."/>
            <person name="Roberts A."/>
            <person name="Saif S."/>
            <person name="Shea T."/>
            <person name="Sisk P."/>
            <person name="Stolte C."/>
            <person name="Sykes S."/>
            <person name="Wortman J."/>
            <person name="Nusbaum C."/>
            <person name="Birren B."/>
        </authorList>
    </citation>
    <scope>NUCLEOTIDE SEQUENCE [LARGE SCALE GENOMIC DNA]</scope>
    <source>
        <strain evidence="4 5">ATCC 38327</strain>
    </source>
</reference>
<dbReference type="eggNOG" id="KOG3171">
    <property type="taxonomic scope" value="Eukaryota"/>
</dbReference>
<comment type="similarity">
    <text evidence="1">Belongs to the phosducin family.</text>
</comment>
<evidence type="ECO:0000256" key="1">
    <source>
        <dbReference type="ARBA" id="ARBA00009686"/>
    </source>
</evidence>
<dbReference type="GO" id="GO:0008277">
    <property type="term" value="P:regulation of G protein-coupled receptor signaling pathway"/>
    <property type="evidence" value="ECO:0007669"/>
    <property type="project" value="InterPro"/>
</dbReference>
<dbReference type="InterPro" id="IPR023196">
    <property type="entry name" value="Phosducin_N_dom_sf"/>
</dbReference>
<dbReference type="Pfam" id="PF02114">
    <property type="entry name" value="Phosducin"/>
    <property type="match status" value="1"/>
</dbReference>
<evidence type="ECO:0000313" key="5">
    <source>
        <dbReference type="Proteomes" id="UP000054350"/>
    </source>
</evidence>
<dbReference type="STRING" id="578462.A0A0L0T8Y7"/>